<name>A0A645H4X6_9ZZZZ</name>
<protein>
    <submittedName>
        <fullName evidence="1">Oleate hydratase</fullName>
        <ecNumber evidence="1">4.2.1.53</ecNumber>
    </submittedName>
</protein>
<dbReference type="InterPro" id="IPR010354">
    <property type="entry name" value="Oleate_hydratase"/>
</dbReference>
<sequence>MSDRPKVVPEGSTNIAMISQFVEIPEDMVFTEEYSIRAARVAVYTLLGVNKKICPVTPHKYDIRTLLKALNASYR</sequence>
<dbReference type="PANTHER" id="PTHR37417:SF2">
    <property type="entry name" value="67 KDA MYOSIN-CROSS-REACTIVE ANTIGEN FAMILY PROTEIN (AFU_ORTHOLOGUE AFUA_5G09970)"/>
    <property type="match status" value="1"/>
</dbReference>
<dbReference type="EC" id="4.2.1.53" evidence="1"/>
<dbReference type="GO" id="GO:0071949">
    <property type="term" value="F:FAD binding"/>
    <property type="evidence" value="ECO:0007669"/>
    <property type="project" value="InterPro"/>
</dbReference>
<dbReference type="InterPro" id="IPR036188">
    <property type="entry name" value="FAD/NAD-bd_sf"/>
</dbReference>
<accession>A0A645H4X6</accession>
<dbReference type="GO" id="GO:0050151">
    <property type="term" value="F:oleate hydratase activity"/>
    <property type="evidence" value="ECO:0007669"/>
    <property type="project" value="UniProtKB-EC"/>
</dbReference>
<reference evidence="1" key="1">
    <citation type="submission" date="2019-08" db="EMBL/GenBank/DDBJ databases">
        <authorList>
            <person name="Kucharzyk K."/>
            <person name="Murdoch R.W."/>
            <person name="Higgins S."/>
            <person name="Loffler F."/>
        </authorList>
    </citation>
    <scope>NUCLEOTIDE SEQUENCE</scope>
</reference>
<evidence type="ECO:0000313" key="1">
    <source>
        <dbReference type="EMBL" id="MPN31384.1"/>
    </source>
</evidence>
<comment type="caution">
    <text evidence="1">The sequence shown here is derived from an EMBL/GenBank/DDBJ whole genome shotgun (WGS) entry which is preliminary data.</text>
</comment>
<gene>
    <name evidence="1" type="primary">ohyA_2</name>
    <name evidence="1" type="ORF">SDC9_178858</name>
</gene>
<dbReference type="PANTHER" id="PTHR37417">
    <property type="entry name" value="67 KDA MYOSIN-CROSS-REACTIVE ANTIGEN FAMILY PROTEIN (AFU_ORTHOLOGUE AFUA_5G09970)"/>
    <property type="match status" value="1"/>
</dbReference>
<dbReference type="Gene3D" id="3.50.50.60">
    <property type="entry name" value="FAD/NAD(P)-binding domain"/>
    <property type="match status" value="1"/>
</dbReference>
<dbReference type="Pfam" id="PF06100">
    <property type="entry name" value="MCRA"/>
    <property type="match status" value="1"/>
</dbReference>
<keyword evidence="1" id="KW-0456">Lyase</keyword>
<proteinExistence type="predicted"/>
<dbReference type="EMBL" id="VSSQ01082893">
    <property type="protein sequence ID" value="MPN31384.1"/>
    <property type="molecule type" value="Genomic_DNA"/>
</dbReference>
<organism evidence="1">
    <name type="scientific">bioreactor metagenome</name>
    <dbReference type="NCBI Taxonomy" id="1076179"/>
    <lineage>
        <taxon>unclassified sequences</taxon>
        <taxon>metagenomes</taxon>
        <taxon>ecological metagenomes</taxon>
    </lineage>
</organism>
<dbReference type="AlphaFoldDB" id="A0A645H4X6"/>
<dbReference type="GO" id="GO:0006631">
    <property type="term" value="P:fatty acid metabolic process"/>
    <property type="evidence" value="ECO:0007669"/>
    <property type="project" value="InterPro"/>
</dbReference>